<name>A0ABV2JAE8_9FIRM</name>
<gene>
    <name evidence="1" type="ORF">ABID14_001202</name>
</gene>
<sequence length="152" mass="17889">MLISLHFLFHLKQILYITCRSFDYRNLDRFLSLRMTWEGKSSLPHKQDSPSTRYCSLSRDDIGKDQANPHYCNYLSKNPQTPIPIQKPNPATPPSNPNFAKIVYLCYNKKMVCSHATYYTQANPQQYLWQLNVINSTILNQILHKYFTILQK</sequence>
<evidence type="ECO:0000313" key="1">
    <source>
        <dbReference type="EMBL" id="MET3617568.1"/>
    </source>
</evidence>
<protein>
    <submittedName>
        <fullName evidence="1">Uncharacterized protein</fullName>
    </submittedName>
</protein>
<reference evidence="1 2" key="1">
    <citation type="submission" date="2024-06" db="EMBL/GenBank/DDBJ databases">
        <title>Genomic Encyclopedia of Type Strains, Phase IV (KMG-IV): sequencing the most valuable type-strain genomes for metagenomic binning, comparative biology and taxonomic classification.</title>
        <authorList>
            <person name="Goeker M."/>
        </authorList>
    </citation>
    <scope>NUCLEOTIDE SEQUENCE [LARGE SCALE GENOMIC DNA]</scope>
    <source>
        <strain evidence="1 2">DSM 21460</strain>
    </source>
</reference>
<evidence type="ECO:0000313" key="2">
    <source>
        <dbReference type="Proteomes" id="UP001549162"/>
    </source>
</evidence>
<proteinExistence type="predicted"/>
<dbReference type="EMBL" id="JBEPMA010000006">
    <property type="protein sequence ID" value="MET3617568.1"/>
    <property type="molecule type" value="Genomic_DNA"/>
</dbReference>
<accession>A0ABV2JAE8</accession>
<keyword evidence="2" id="KW-1185">Reference proteome</keyword>
<dbReference type="Proteomes" id="UP001549162">
    <property type="component" value="Unassembled WGS sequence"/>
</dbReference>
<organism evidence="1 2">
    <name type="scientific">Peptoniphilus olsenii</name>
    <dbReference type="NCBI Taxonomy" id="411570"/>
    <lineage>
        <taxon>Bacteria</taxon>
        <taxon>Bacillati</taxon>
        <taxon>Bacillota</taxon>
        <taxon>Tissierellia</taxon>
        <taxon>Tissierellales</taxon>
        <taxon>Peptoniphilaceae</taxon>
        <taxon>Peptoniphilus</taxon>
    </lineage>
</organism>
<comment type="caution">
    <text evidence="1">The sequence shown here is derived from an EMBL/GenBank/DDBJ whole genome shotgun (WGS) entry which is preliminary data.</text>
</comment>